<dbReference type="SMART" id="SM00460">
    <property type="entry name" value="TGc"/>
    <property type="match status" value="1"/>
</dbReference>
<evidence type="ECO:0000313" key="2">
    <source>
        <dbReference type="EMBL" id="OIP85190.1"/>
    </source>
</evidence>
<dbReference type="Pfam" id="PF01841">
    <property type="entry name" value="Transglut_core"/>
    <property type="match status" value="1"/>
</dbReference>
<evidence type="ECO:0000259" key="1">
    <source>
        <dbReference type="SMART" id="SM00460"/>
    </source>
</evidence>
<accession>A0A1J5HYP3</accession>
<organism evidence="2 3">
    <name type="scientific">Candidatus Roizmanbacteria bacterium CG2_30_33_16</name>
    <dbReference type="NCBI Taxonomy" id="1805340"/>
    <lineage>
        <taxon>Bacteria</taxon>
        <taxon>Candidatus Roizmaniibacteriota</taxon>
    </lineage>
</organism>
<dbReference type="SUPFAM" id="SSF54001">
    <property type="entry name" value="Cysteine proteinases"/>
    <property type="match status" value="1"/>
</dbReference>
<reference evidence="2 3" key="1">
    <citation type="journal article" date="2016" name="Environ. Microbiol.">
        <title>Genomic resolution of a cold subsurface aquifer community provides metabolic insights for novel microbes adapted to high CO concentrations.</title>
        <authorList>
            <person name="Probst A.J."/>
            <person name="Castelle C.J."/>
            <person name="Singh A."/>
            <person name="Brown C.T."/>
            <person name="Anantharaman K."/>
            <person name="Sharon I."/>
            <person name="Hug L.A."/>
            <person name="Burstein D."/>
            <person name="Emerson J.B."/>
            <person name="Thomas B.C."/>
            <person name="Banfield J.F."/>
        </authorList>
    </citation>
    <scope>NUCLEOTIDE SEQUENCE [LARGE SCALE GENOMIC DNA]</scope>
    <source>
        <strain evidence="2">CG2_30_33_16</strain>
    </source>
</reference>
<dbReference type="EMBL" id="MNZM01000033">
    <property type="protein sequence ID" value="OIP85190.1"/>
    <property type="molecule type" value="Genomic_DNA"/>
</dbReference>
<dbReference type="AlphaFoldDB" id="A0A1J5HYP3"/>
<dbReference type="Proteomes" id="UP000183758">
    <property type="component" value="Unassembled WGS sequence"/>
</dbReference>
<sequence>MNQFNLQIGSNHTHALFAIPQSDQYQTISQIVINPKVKIIRDKIWDNTILLTNTKIGLTFHQQPKIIKQTINPTLTIQDYAPRLIKEHSYLLESNRFINGQDSRIKKIMDDLKIAPIKDTSLLMMIKSLYIYTLDNLIYGKPIDNLYSYDQALTEKITDCGGFSTLLLSLLQSVNIPARLVVGFLIKEENTFQKVFRTFNFALLTFDFLSMHVWVEVLLPDSTWFPLDPAVEWRRNRGLTKRQGGFGIIPADRLVVSHGQDFIIPHSNNIYKVDLLQNPLIV</sequence>
<name>A0A1J5HYP3_9BACT</name>
<evidence type="ECO:0000313" key="3">
    <source>
        <dbReference type="Proteomes" id="UP000183758"/>
    </source>
</evidence>
<dbReference type="PANTHER" id="PTHR33490">
    <property type="entry name" value="BLR5614 PROTEIN-RELATED"/>
    <property type="match status" value="1"/>
</dbReference>
<dbReference type="InterPro" id="IPR038765">
    <property type="entry name" value="Papain-like_cys_pep_sf"/>
</dbReference>
<proteinExistence type="predicted"/>
<comment type="caution">
    <text evidence="2">The sequence shown here is derived from an EMBL/GenBank/DDBJ whole genome shotgun (WGS) entry which is preliminary data.</text>
</comment>
<gene>
    <name evidence="2" type="ORF">AUK04_01395</name>
</gene>
<dbReference type="Gene3D" id="3.10.620.30">
    <property type="match status" value="1"/>
</dbReference>
<dbReference type="PANTHER" id="PTHR33490:SF6">
    <property type="entry name" value="SLL1049 PROTEIN"/>
    <property type="match status" value="1"/>
</dbReference>
<protein>
    <recommendedName>
        <fullName evidence="1">Transglutaminase-like domain-containing protein</fullName>
    </recommendedName>
</protein>
<feature type="domain" description="Transglutaminase-like" evidence="1">
    <location>
        <begin position="152"/>
        <end position="231"/>
    </location>
</feature>
<dbReference type="InterPro" id="IPR002931">
    <property type="entry name" value="Transglutaminase-like"/>
</dbReference>